<evidence type="ECO:0000313" key="3">
    <source>
        <dbReference type="Proteomes" id="UP001176941"/>
    </source>
</evidence>
<proteinExistence type="predicted"/>
<sequence>MEASVVMVVVEPVTFMRLRSGLTAQNKAAFSGLRPALLLLPGLLQALQACPCPALAPPHILPGHSAVLQAWSQHADLAPGFLTDPACRAVLIDWSARASWARAASLDTPRGHVLSQSLGLSTEKDGGPLGWPEGVGPQAACLPAAVLGLKLDLELESFGLGAGGQAGEMMGPQVSDSGLSRGWGEANGSPNAQRLADARQLQSAEGPLCGLQGPLQAPVPPAHHQGD</sequence>
<evidence type="ECO:0000313" key="2">
    <source>
        <dbReference type="EMBL" id="CAI9173411.1"/>
    </source>
</evidence>
<evidence type="ECO:0000256" key="1">
    <source>
        <dbReference type="SAM" id="MobiDB-lite"/>
    </source>
</evidence>
<gene>
    <name evidence="2" type="ORF">MRATA1EN1_LOCUS22373</name>
</gene>
<reference evidence="2" key="1">
    <citation type="submission" date="2023-04" db="EMBL/GenBank/DDBJ databases">
        <authorList>
            <consortium name="ELIXIR-Norway"/>
        </authorList>
    </citation>
    <scope>NUCLEOTIDE SEQUENCE [LARGE SCALE GENOMIC DNA]</scope>
</reference>
<dbReference type="Proteomes" id="UP001176941">
    <property type="component" value="Chromosome 33"/>
</dbReference>
<feature type="region of interest" description="Disordered" evidence="1">
    <location>
        <begin position="164"/>
        <end position="227"/>
    </location>
</feature>
<organism evidence="2 3">
    <name type="scientific">Rangifer tarandus platyrhynchus</name>
    <name type="common">Svalbard reindeer</name>
    <dbReference type="NCBI Taxonomy" id="3082113"/>
    <lineage>
        <taxon>Eukaryota</taxon>
        <taxon>Metazoa</taxon>
        <taxon>Chordata</taxon>
        <taxon>Craniata</taxon>
        <taxon>Vertebrata</taxon>
        <taxon>Euteleostomi</taxon>
        <taxon>Mammalia</taxon>
        <taxon>Eutheria</taxon>
        <taxon>Laurasiatheria</taxon>
        <taxon>Artiodactyla</taxon>
        <taxon>Ruminantia</taxon>
        <taxon>Pecora</taxon>
        <taxon>Cervidae</taxon>
        <taxon>Odocoileinae</taxon>
        <taxon>Rangifer</taxon>
    </lineage>
</organism>
<protein>
    <submittedName>
        <fullName evidence="2">Uncharacterized protein</fullName>
    </submittedName>
</protein>
<accession>A0ABN8ZKD1</accession>
<keyword evidence="3" id="KW-1185">Reference proteome</keyword>
<name>A0ABN8ZKD1_RANTA</name>
<dbReference type="EMBL" id="OX459969">
    <property type="protein sequence ID" value="CAI9173411.1"/>
    <property type="molecule type" value="Genomic_DNA"/>
</dbReference>